<dbReference type="EMBL" id="CP011452">
    <property type="protein sequence ID" value="AKH42624.1"/>
    <property type="molecule type" value="Genomic_DNA"/>
</dbReference>
<evidence type="ECO:0000256" key="3">
    <source>
        <dbReference type="ARBA" id="ARBA00022723"/>
    </source>
</evidence>
<dbReference type="KEGG" id="aay:WYH_01587"/>
<dbReference type="GO" id="GO:0030288">
    <property type="term" value="C:outer membrane-bounded periplasmic space"/>
    <property type="evidence" value="ECO:0007669"/>
    <property type="project" value="TreeGrafter"/>
</dbReference>
<dbReference type="PIRSF" id="PIRSF004846">
    <property type="entry name" value="ModA"/>
    <property type="match status" value="1"/>
</dbReference>
<feature type="binding site" evidence="6">
    <location>
        <position position="200"/>
    </location>
    <ligand>
        <name>molybdate</name>
        <dbReference type="ChEBI" id="CHEBI:36264"/>
    </ligand>
</feature>
<feature type="binding site" evidence="6">
    <location>
        <position position="87"/>
    </location>
    <ligand>
        <name>molybdate</name>
        <dbReference type="ChEBI" id="CHEBI:36264"/>
    </ligand>
</feature>
<evidence type="ECO:0000256" key="5">
    <source>
        <dbReference type="ARBA" id="ARBA00062515"/>
    </source>
</evidence>
<protein>
    <submittedName>
        <fullName evidence="7">Molybdate-binding periplasmic protein</fullName>
    </submittedName>
</protein>
<keyword evidence="8" id="KW-1185">Reference proteome</keyword>
<dbReference type="NCBIfam" id="TIGR01256">
    <property type="entry name" value="modA"/>
    <property type="match status" value="1"/>
</dbReference>
<dbReference type="SUPFAM" id="SSF53850">
    <property type="entry name" value="Periplasmic binding protein-like II"/>
    <property type="match status" value="1"/>
</dbReference>
<gene>
    <name evidence="7" type="primary">modA</name>
    <name evidence="7" type="ORF">WYH_01587</name>
</gene>
<evidence type="ECO:0000256" key="2">
    <source>
        <dbReference type="ARBA" id="ARBA00022505"/>
    </source>
</evidence>
<dbReference type="GO" id="GO:0046872">
    <property type="term" value="F:metal ion binding"/>
    <property type="evidence" value="ECO:0007669"/>
    <property type="project" value="UniProtKB-KW"/>
</dbReference>
<evidence type="ECO:0000256" key="6">
    <source>
        <dbReference type="PIRSR" id="PIRSR004846-1"/>
    </source>
</evidence>
<evidence type="ECO:0000256" key="4">
    <source>
        <dbReference type="ARBA" id="ARBA00022729"/>
    </source>
</evidence>
<dbReference type="GO" id="GO:1901359">
    <property type="term" value="F:tungstate binding"/>
    <property type="evidence" value="ECO:0007669"/>
    <property type="project" value="UniProtKB-ARBA"/>
</dbReference>
<keyword evidence="4" id="KW-0732">Signal</keyword>
<dbReference type="InterPro" id="IPR005950">
    <property type="entry name" value="ModA"/>
</dbReference>
<accession>A0A0F7KSR0</accession>
<dbReference type="Proteomes" id="UP000034392">
    <property type="component" value="Chromosome"/>
</dbReference>
<dbReference type="STRING" id="1267766.WYH_01587"/>
<feature type="binding site" evidence="6">
    <location>
        <position position="218"/>
    </location>
    <ligand>
        <name>molybdate</name>
        <dbReference type="ChEBI" id="CHEBI:36264"/>
    </ligand>
</feature>
<name>A0A0F7KSR0_9SPHN</name>
<dbReference type="PANTHER" id="PTHR30632:SF17">
    <property type="entry name" value="MOLYBDATE-BINDING PROTEIN MODA"/>
    <property type="match status" value="1"/>
</dbReference>
<dbReference type="PATRIC" id="fig|1267766.3.peg.1595"/>
<dbReference type="InterPro" id="IPR050682">
    <property type="entry name" value="ModA/WtpA"/>
</dbReference>
<evidence type="ECO:0000313" key="8">
    <source>
        <dbReference type="Proteomes" id="UP000034392"/>
    </source>
</evidence>
<dbReference type="Gene3D" id="3.40.190.10">
    <property type="entry name" value="Periplasmic binding protein-like II"/>
    <property type="match status" value="2"/>
</dbReference>
<comment type="similarity">
    <text evidence="1">Belongs to the bacterial solute-binding protein ModA family.</text>
</comment>
<comment type="subunit">
    <text evidence="5">The complex is composed of two ATP-binding proteins (ModC), two transmembrane proteins (ModB) and a solute-binding protein (ModA).</text>
</comment>
<proteinExistence type="inferred from homology"/>
<dbReference type="GO" id="GO:0015689">
    <property type="term" value="P:molybdate ion transport"/>
    <property type="evidence" value="ECO:0007669"/>
    <property type="project" value="InterPro"/>
</dbReference>
<feature type="binding site" evidence="6">
    <location>
        <position position="60"/>
    </location>
    <ligand>
        <name>molybdate</name>
        <dbReference type="ChEBI" id="CHEBI:36264"/>
    </ligand>
</feature>
<sequence>MKSRCFALDLLYPGIYSNLMNASLHALRVLVFTLAAPLFLSACSAAEQGGTGTVILAASSMQEAMTDAANAWAAEGHAAPTLAFAASSALARQIEGGAPADIYLPADEQWMDRMEGLDLLRPGTRSDLLTNELVLIAPKEDGEADWNMTRGALLNRLGDDGRLAIADPQGVPAGRYARAALTHLDLWNAVANRLAVAENVRASLALVERGEAPLGVVYKTDSMASDKVRILATFPADSHPPIRYPVAVLASSDSRGAEAFMAFLKSPEAGAIFARRGFGLVE</sequence>
<keyword evidence="3 6" id="KW-0479">Metal-binding</keyword>
<evidence type="ECO:0000256" key="1">
    <source>
        <dbReference type="ARBA" id="ARBA00009175"/>
    </source>
</evidence>
<dbReference type="AlphaFoldDB" id="A0A0F7KSR0"/>
<dbReference type="PANTHER" id="PTHR30632">
    <property type="entry name" value="MOLYBDATE-BINDING PERIPLASMIC PROTEIN"/>
    <property type="match status" value="1"/>
</dbReference>
<evidence type="ECO:0000313" key="7">
    <source>
        <dbReference type="EMBL" id="AKH42624.1"/>
    </source>
</evidence>
<keyword evidence="2 6" id="KW-0500">Molybdenum</keyword>
<dbReference type="GO" id="GO:0030973">
    <property type="term" value="F:molybdate ion binding"/>
    <property type="evidence" value="ECO:0007669"/>
    <property type="project" value="TreeGrafter"/>
</dbReference>
<reference evidence="7" key="1">
    <citation type="submission" date="2015-05" db="EMBL/GenBank/DDBJ databases">
        <title>The complete genome of Altererythrobacter atlanticus strain 26DY36.</title>
        <authorList>
            <person name="Wu Y.-H."/>
            <person name="Cheng H."/>
            <person name="Wu X.-W."/>
        </authorList>
    </citation>
    <scope>NUCLEOTIDE SEQUENCE [LARGE SCALE GENOMIC DNA]</scope>
    <source>
        <strain evidence="7">26DY36</strain>
    </source>
</reference>
<feature type="binding site" evidence="6">
    <location>
        <position position="173"/>
    </location>
    <ligand>
        <name>molybdate</name>
        <dbReference type="ChEBI" id="CHEBI:36264"/>
    </ligand>
</feature>
<organism evidence="7 8">
    <name type="scientific">Croceibacterium atlanticum</name>
    <dbReference type="NCBI Taxonomy" id="1267766"/>
    <lineage>
        <taxon>Bacteria</taxon>
        <taxon>Pseudomonadati</taxon>
        <taxon>Pseudomonadota</taxon>
        <taxon>Alphaproteobacteria</taxon>
        <taxon>Sphingomonadales</taxon>
        <taxon>Erythrobacteraceae</taxon>
        <taxon>Croceibacterium</taxon>
    </lineage>
</organism>
<dbReference type="FunFam" id="3.40.190.10:FF:000035">
    <property type="entry name" value="Molybdate ABC transporter substrate-binding protein"/>
    <property type="match status" value="1"/>
</dbReference>
<dbReference type="Pfam" id="PF13531">
    <property type="entry name" value="SBP_bac_11"/>
    <property type="match status" value="1"/>
</dbReference>